<proteinExistence type="predicted"/>
<accession>A0A0F9PMX2</accession>
<protein>
    <submittedName>
        <fullName evidence="1">Uncharacterized protein</fullName>
    </submittedName>
</protein>
<sequence length="307" mass="35376">MNFILGGGIAGFVVALYFKTYTLLAKGKGQDANYLGPRILRRCAEVDEFMKKFVNQGRRGKPIELNTYKAGYSLNGKITTEISRSDVDTYLQKTRGPNWKEFQDGGMNGGETEIEGYDMVQVYQELSSRFDLKTRRIFVNIKKINREKNVISGVNPAHKEIRLAFLYNKIINTLPAMLFNSLVEGEFIRLSDSQIYVCMLDSREMYDKMEDKDFVYFPDPDMAYYRATKIGKNKIALESRRVFLPKKDLPFSCKVIKVIQIPFGKLTEKEEPLKGENIAHVGRYATSDQKMRIHSLIKLLENKEVRI</sequence>
<evidence type="ECO:0000313" key="1">
    <source>
        <dbReference type="EMBL" id="KKN02391.1"/>
    </source>
</evidence>
<comment type="caution">
    <text evidence="1">The sequence shown here is derived from an EMBL/GenBank/DDBJ whole genome shotgun (WGS) entry which is preliminary data.</text>
</comment>
<dbReference type="AlphaFoldDB" id="A0A0F9PMX2"/>
<dbReference type="EMBL" id="LAZR01005154">
    <property type="protein sequence ID" value="KKN02391.1"/>
    <property type="molecule type" value="Genomic_DNA"/>
</dbReference>
<name>A0A0F9PMX2_9ZZZZ</name>
<organism evidence="1">
    <name type="scientific">marine sediment metagenome</name>
    <dbReference type="NCBI Taxonomy" id="412755"/>
    <lineage>
        <taxon>unclassified sequences</taxon>
        <taxon>metagenomes</taxon>
        <taxon>ecological metagenomes</taxon>
    </lineage>
</organism>
<gene>
    <name evidence="1" type="ORF">LCGC14_1118140</name>
</gene>
<reference evidence="1" key="1">
    <citation type="journal article" date="2015" name="Nature">
        <title>Complex archaea that bridge the gap between prokaryotes and eukaryotes.</title>
        <authorList>
            <person name="Spang A."/>
            <person name="Saw J.H."/>
            <person name="Jorgensen S.L."/>
            <person name="Zaremba-Niedzwiedzka K."/>
            <person name="Martijn J."/>
            <person name="Lind A.E."/>
            <person name="van Eijk R."/>
            <person name="Schleper C."/>
            <person name="Guy L."/>
            <person name="Ettema T.J."/>
        </authorList>
    </citation>
    <scope>NUCLEOTIDE SEQUENCE</scope>
</reference>